<dbReference type="Gene3D" id="3.40.190.150">
    <property type="entry name" value="Bordetella uptake gene, domain 1"/>
    <property type="match status" value="1"/>
</dbReference>
<dbReference type="Proteomes" id="UP000315344">
    <property type="component" value="Unassembled WGS sequence"/>
</dbReference>
<feature type="signal peptide" evidence="1">
    <location>
        <begin position="1"/>
        <end position="24"/>
    </location>
</feature>
<evidence type="ECO:0000313" key="3">
    <source>
        <dbReference type="Proteomes" id="UP000315344"/>
    </source>
</evidence>
<accession>A0A533I104</accession>
<organism evidence="2 3">
    <name type="scientific">Paracoccus denitrificans</name>
    <dbReference type="NCBI Taxonomy" id="266"/>
    <lineage>
        <taxon>Bacteria</taxon>
        <taxon>Pseudomonadati</taxon>
        <taxon>Pseudomonadota</taxon>
        <taxon>Alphaproteobacteria</taxon>
        <taxon>Rhodobacterales</taxon>
        <taxon>Paracoccaceae</taxon>
        <taxon>Paracoccus</taxon>
    </lineage>
</organism>
<reference evidence="2 3" key="1">
    <citation type="journal article" date="2017" name="Nat. Commun.">
        <title>In situ click chemistry generation of cyclooxygenase-2 inhibitors.</title>
        <authorList>
            <person name="Bhardwaj A."/>
            <person name="Kaur J."/>
            <person name="Wuest M."/>
            <person name="Wuest F."/>
        </authorList>
    </citation>
    <scope>NUCLEOTIDE SEQUENCE [LARGE SCALE GENOMIC DNA]</scope>
    <source>
        <strain evidence="2">S2_012_000_R3_94</strain>
    </source>
</reference>
<comment type="caution">
    <text evidence="2">The sequence shown here is derived from an EMBL/GenBank/DDBJ whole genome shotgun (WGS) entry which is preliminary data.</text>
</comment>
<dbReference type="SUPFAM" id="SSF53850">
    <property type="entry name" value="Periplasmic binding protein-like II"/>
    <property type="match status" value="1"/>
</dbReference>
<sequence>MKLTRRMILAAACSAAMLAQPMMAAAQDLPRNVRLVIGSGSTGGDTYQAASLVAEALSEQLGVNIKVDAVGASEAFKAVGRDKRGTTIMLHHDQSYLANLYGIPGSPDPFAEFVVGPTLAINPGNAYLVSKDSPYQTMDDILKAAADGEQVRVAIQPGGVSEIGFSALKSAAREASPGSEENIVAMNTGDQADKNQALFDGLAEVINGSIQANEQFAELPDDDQKAMRFIWITATPEALQGGPEEGMGAMTRDDMMQYASPATKIARPNGEDFTFDKEFFLIYNKDMDPAQMETIDTALAEVFAQDTLKNRLLEAFFIPDFRPMAEASAHLMEKRDAYAEIIGRLKEPAQ</sequence>
<evidence type="ECO:0000256" key="1">
    <source>
        <dbReference type="SAM" id="SignalP"/>
    </source>
</evidence>
<dbReference type="EMBL" id="VAFL01000024">
    <property type="protein sequence ID" value="TKW64311.1"/>
    <property type="molecule type" value="Genomic_DNA"/>
</dbReference>
<keyword evidence="1" id="KW-0732">Signal</keyword>
<dbReference type="Gene3D" id="3.40.190.10">
    <property type="entry name" value="Periplasmic binding protein-like II"/>
    <property type="match status" value="1"/>
</dbReference>
<evidence type="ECO:0000313" key="2">
    <source>
        <dbReference type="EMBL" id="TKW64311.1"/>
    </source>
</evidence>
<dbReference type="AlphaFoldDB" id="A0A533I104"/>
<gene>
    <name evidence="2" type="ORF">DI616_18635</name>
</gene>
<protein>
    <submittedName>
        <fullName evidence="2">ABC transporter substrate-binding protein</fullName>
    </submittedName>
</protein>
<dbReference type="InterPro" id="IPR042100">
    <property type="entry name" value="Bug_dom1"/>
</dbReference>
<proteinExistence type="predicted"/>
<feature type="chain" id="PRO_5021740867" evidence="1">
    <location>
        <begin position="25"/>
        <end position="350"/>
    </location>
</feature>
<name>A0A533I104_PARDE</name>